<feature type="chain" id="PRO_5045751896" description="DUF2059 domain-containing protein" evidence="1">
    <location>
        <begin position="29"/>
        <end position="203"/>
    </location>
</feature>
<keyword evidence="1" id="KW-0732">Signal</keyword>
<evidence type="ECO:0000313" key="3">
    <source>
        <dbReference type="Proteomes" id="UP001500279"/>
    </source>
</evidence>
<dbReference type="Proteomes" id="UP001500279">
    <property type="component" value="Unassembled WGS sequence"/>
</dbReference>
<protein>
    <recommendedName>
        <fullName evidence="4">DUF2059 domain-containing protein</fullName>
    </recommendedName>
</protein>
<reference evidence="2 3" key="1">
    <citation type="journal article" date="2019" name="Int. J. Syst. Evol. Microbiol.">
        <title>The Global Catalogue of Microorganisms (GCM) 10K type strain sequencing project: providing services to taxonomists for standard genome sequencing and annotation.</title>
        <authorList>
            <consortium name="The Broad Institute Genomics Platform"/>
            <consortium name="The Broad Institute Genome Sequencing Center for Infectious Disease"/>
            <person name="Wu L."/>
            <person name="Ma J."/>
        </authorList>
    </citation>
    <scope>NUCLEOTIDE SEQUENCE [LARGE SCALE GENOMIC DNA]</scope>
    <source>
        <strain evidence="2 3">JCM 15503</strain>
    </source>
</reference>
<evidence type="ECO:0000313" key="2">
    <source>
        <dbReference type="EMBL" id="GAA0759674.1"/>
    </source>
</evidence>
<dbReference type="RefSeq" id="WP_141287441.1">
    <property type="nucleotide sequence ID" value="NZ_BAAAEW010000026.1"/>
</dbReference>
<feature type="signal peptide" evidence="1">
    <location>
        <begin position="1"/>
        <end position="28"/>
    </location>
</feature>
<evidence type="ECO:0008006" key="4">
    <source>
        <dbReference type="Google" id="ProtNLM"/>
    </source>
</evidence>
<comment type="caution">
    <text evidence="2">The sequence shown here is derived from an EMBL/GenBank/DDBJ whole genome shotgun (WGS) entry which is preliminary data.</text>
</comment>
<proteinExistence type="predicted"/>
<name>A0ABN1K9Y0_9BURK</name>
<sequence>MTASARLLTTLRLGACALLFATTFSSQAAQTAAPPAPPLPAVADTPVSPAKQALVDQLLTLWHPESVALVMVQRPAADAVQQSRIAMQGRVSAEKQEATMKAISADAQRYIDEATPIAQAAAAKAVPQTAGKMLAQQFSEDELKQLIALLQSPVKHKFEQLVPQLERAVGDKVATDAGPQVQPKLDTMKQAIATKLRTAAMVP</sequence>
<accession>A0ABN1K9Y0</accession>
<gene>
    <name evidence="2" type="ORF">GCM10009107_41370</name>
</gene>
<keyword evidence="3" id="KW-1185">Reference proteome</keyword>
<dbReference type="EMBL" id="BAAAEW010000026">
    <property type="protein sequence ID" value="GAA0759674.1"/>
    <property type="molecule type" value="Genomic_DNA"/>
</dbReference>
<evidence type="ECO:0000256" key="1">
    <source>
        <dbReference type="SAM" id="SignalP"/>
    </source>
</evidence>
<organism evidence="2 3">
    <name type="scientific">Ideonella azotifigens</name>
    <dbReference type="NCBI Taxonomy" id="513160"/>
    <lineage>
        <taxon>Bacteria</taxon>
        <taxon>Pseudomonadati</taxon>
        <taxon>Pseudomonadota</taxon>
        <taxon>Betaproteobacteria</taxon>
        <taxon>Burkholderiales</taxon>
        <taxon>Sphaerotilaceae</taxon>
        <taxon>Ideonella</taxon>
    </lineage>
</organism>